<comment type="similarity">
    <text evidence="1">Belongs to the short-chain dehydrogenases/reductases (SDR) family.</text>
</comment>
<dbReference type="KEGG" id="pact:CA264_08965"/>
<dbReference type="SUPFAM" id="SSF51735">
    <property type="entry name" value="NAD(P)-binding Rossmann-fold domains"/>
    <property type="match status" value="1"/>
</dbReference>
<dbReference type="PRINTS" id="PR00081">
    <property type="entry name" value="GDHRDH"/>
</dbReference>
<gene>
    <name evidence="3" type="ORF">CA264_08965</name>
</gene>
<protein>
    <submittedName>
        <fullName evidence="3">Ketoacyl reductase</fullName>
    </submittedName>
</protein>
<dbReference type="InterPro" id="IPR002347">
    <property type="entry name" value="SDR_fam"/>
</dbReference>
<dbReference type="RefSeq" id="WP_025606479.1">
    <property type="nucleotide sequence ID" value="NZ_CP021235.1"/>
</dbReference>
<reference evidence="4" key="1">
    <citation type="submission" date="2017-05" db="EMBL/GenBank/DDBJ databases">
        <authorList>
            <person name="Ray J."/>
            <person name="Price M."/>
            <person name="Deutschbauer A."/>
        </authorList>
    </citation>
    <scope>NUCLEOTIDE SEQUENCE [LARGE SCALE GENOMIC DNA]</scope>
    <source>
        <strain evidence="4">DSM 19842</strain>
    </source>
</reference>
<dbReference type="Proteomes" id="UP000266292">
    <property type="component" value="Chromosome"/>
</dbReference>
<evidence type="ECO:0000256" key="1">
    <source>
        <dbReference type="ARBA" id="ARBA00006484"/>
    </source>
</evidence>
<evidence type="ECO:0000313" key="3">
    <source>
        <dbReference type="EMBL" id="ARS35557.1"/>
    </source>
</evidence>
<dbReference type="Gene3D" id="3.40.50.720">
    <property type="entry name" value="NAD(P)-binding Rossmann-like Domain"/>
    <property type="match status" value="1"/>
</dbReference>
<dbReference type="PANTHER" id="PTHR24321:SF8">
    <property type="entry name" value="ESTRADIOL 17-BETA-DEHYDROGENASE 8-RELATED"/>
    <property type="match status" value="1"/>
</dbReference>
<evidence type="ECO:0000313" key="4">
    <source>
        <dbReference type="Proteomes" id="UP000266292"/>
    </source>
</evidence>
<dbReference type="STRING" id="709015.GCA_000472485_01805"/>
<dbReference type="FunFam" id="3.40.50.720:FF:000084">
    <property type="entry name" value="Short-chain dehydrogenase reductase"/>
    <property type="match status" value="1"/>
</dbReference>
<proteinExistence type="inferred from homology"/>
<dbReference type="InterPro" id="IPR020904">
    <property type="entry name" value="Sc_DH/Rdtase_CS"/>
</dbReference>
<accession>A0A1X9YRQ5</accession>
<dbReference type="Pfam" id="PF13561">
    <property type="entry name" value="adh_short_C2"/>
    <property type="match status" value="1"/>
</dbReference>
<dbReference type="EMBL" id="CP021235">
    <property type="protein sequence ID" value="ARS35557.1"/>
    <property type="molecule type" value="Genomic_DNA"/>
</dbReference>
<keyword evidence="4" id="KW-1185">Reference proteome</keyword>
<dbReference type="GO" id="GO:0016491">
    <property type="term" value="F:oxidoreductase activity"/>
    <property type="evidence" value="ECO:0007669"/>
    <property type="project" value="UniProtKB-KW"/>
</dbReference>
<dbReference type="PROSITE" id="PS00061">
    <property type="entry name" value="ADH_SHORT"/>
    <property type="match status" value="1"/>
</dbReference>
<name>A0A1X9YRQ5_9BACT</name>
<dbReference type="PANTHER" id="PTHR24321">
    <property type="entry name" value="DEHYDROGENASES, SHORT CHAIN"/>
    <property type="match status" value="1"/>
</dbReference>
<evidence type="ECO:0000256" key="2">
    <source>
        <dbReference type="ARBA" id="ARBA00023002"/>
    </source>
</evidence>
<keyword evidence="2" id="KW-0560">Oxidoreductase</keyword>
<dbReference type="InterPro" id="IPR036291">
    <property type="entry name" value="NAD(P)-bd_dom_sf"/>
</dbReference>
<dbReference type="OrthoDB" id="9804774at2"/>
<sequence>MDLKIAGRVAVVTGADSGMGLATAKVLAAEGAKVILTDKTDAELQAAADQVRQQAQSAADVVAIQADLTRTEDVQALAEQVKETFGGAHILAHYAGERGAAGDFLKLTDEDWLDTLNVDLLGAVRVCRAFIPQMQELGWGRVVLVSSENAMQPYEEESPYNAAKAAIVNLAKCLSRAYAHDGLLINCVSPAFIKTPMTDTMMEQKAKERGTSVDETVQWFLENKRPHIKVNRRGRAEEVAAVVAFLCSEQASFVNGSNYRIDGGSVETAFG</sequence>
<dbReference type="AlphaFoldDB" id="A0A1X9YRQ5"/>
<organism evidence="3 4">
    <name type="scientific">Pontibacter actiniarum</name>
    <dbReference type="NCBI Taxonomy" id="323450"/>
    <lineage>
        <taxon>Bacteria</taxon>
        <taxon>Pseudomonadati</taxon>
        <taxon>Bacteroidota</taxon>
        <taxon>Cytophagia</taxon>
        <taxon>Cytophagales</taxon>
        <taxon>Hymenobacteraceae</taxon>
        <taxon>Pontibacter</taxon>
    </lineage>
</organism>